<dbReference type="GO" id="GO:0003677">
    <property type="term" value="F:DNA binding"/>
    <property type="evidence" value="ECO:0007669"/>
    <property type="project" value="InterPro"/>
</dbReference>
<dbReference type="Pfam" id="PF13413">
    <property type="entry name" value="HTH_25"/>
    <property type="match status" value="1"/>
</dbReference>
<dbReference type="InterPro" id="IPR050400">
    <property type="entry name" value="Bact_Cytoskel_RodZ"/>
</dbReference>
<evidence type="ECO:0000313" key="4">
    <source>
        <dbReference type="Proteomes" id="UP000580910"/>
    </source>
</evidence>
<dbReference type="Gene3D" id="1.10.260.40">
    <property type="entry name" value="lambda repressor-like DNA-binding domains"/>
    <property type="match status" value="1"/>
</dbReference>
<feature type="region of interest" description="Disordered" evidence="1">
    <location>
        <begin position="1"/>
        <end position="28"/>
    </location>
</feature>
<dbReference type="PANTHER" id="PTHR34475:SF1">
    <property type="entry name" value="CYTOSKELETON PROTEIN RODZ"/>
    <property type="match status" value="1"/>
</dbReference>
<accession>A0A7W3IYD8</accession>
<protein>
    <recommendedName>
        <fullName evidence="5">Helix-turn-helix domain-containing protein</fullName>
    </recommendedName>
</protein>
<feature type="transmembrane region" description="Helical" evidence="2">
    <location>
        <begin position="63"/>
        <end position="85"/>
    </location>
</feature>
<dbReference type="EMBL" id="JACGXA010000001">
    <property type="protein sequence ID" value="MBA8802941.1"/>
    <property type="molecule type" value="Genomic_DNA"/>
</dbReference>
<keyword evidence="2" id="KW-0472">Membrane</keyword>
<proteinExistence type="predicted"/>
<feature type="compositionally biased region" description="Basic and acidic residues" evidence="1">
    <location>
        <begin position="1"/>
        <end position="15"/>
    </location>
</feature>
<gene>
    <name evidence="3" type="ORF">FB382_001232</name>
</gene>
<name>A0A7W3IYD8_9ACTN</name>
<feature type="region of interest" description="Disordered" evidence="1">
    <location>
        <begin position="577"/>
        <end position="608"/>
    </location>
</feature>
<evidence type="ECO:0000256" key="1">
    <source>
        <dbReference type="SAM" id="MobiDB-lite"/>
    </source>
</evidence>
<reference evidence="3 4" key="1">
    <citation type="submission" date="2020-07" db="EMBL/GenBank/DDBJ databases">
        <title>Sequencing the genomes of 1000 actinobacteria strains.</title>
        <authorList>
            <person name="Klenk H.-P."/>
        </authorList>
    </citation>
    <scope>NUCLEOTIDE SEQUENCE [LARGE SCALE GENOMIC DNA]</scope>
    <source>
        <strain evidence="3 4">DSM 21349</strain>
    </source>
</reference>
<keyword evidence="2" id="KW-1133">Transmembrane helix</keyword>
<dbReference type="InterPro" id="IPR010982">
    <property type="entry name" value="Lambda_DNA-bd_dom_sf"/>
</dbReference>
<dbReference type="PANTHER" id="PTHR34475">
    <property type="match status" value="1"/>
</dbReference>
<evidence type="ECO:0008006" key="5">
    <source>
        <dbReference type="Google" id="ProtNLM"/>
    </source>
</evidence>
<sequence>MSAAQVHDDHDHDQYDEQSAPEPLGLAPDPVEVRRNAGLAALVGGVASAVAIAYLARAAATGAVVDWTLAVLMGVLGVAHLVAFVDARTPLLVADTQGVRIRLGRTWRGMPWGALSHVEHTPRRGFLRDGRLVLVARNTERVLAELDPSGRRQSTLATRLYGAPFAVPLALTTRVSGAGEDLTAALVRLAGDDQLVVEVTAERPVDEPVEVSVDEPVEDLVDEVDEVDETDESPATRWHDPRPALARGIGAVAARLQRNRMPVEDGEPTEAMPTETLPAVAASATPSPLREPVTAARIEVRSDLTMGATALRRDSSEDGTTRELPEARELRRPGSINLVEDTQVWGDRVRPIARAGAPVAPLLIDEFEAQPADDPVVGPELAAARTRLALTVDQLADRTRIRPHVIESIEVDDFAPCGGDFYARGHLRTLARVLGIDVAPLLASYDERYADAPINPRRVFEAELATGSHGSIRGTRGGPNWSVLIAAVMTLVLAWSIARLVMDSPVDLHTTPVLNGSGGSHSFQQLGDPVPVVITAAGGGAQVIVRDGAGEIAFRGPLSFGESRTLKDVAPPVRVQSSDGSLQVSVDGEDHGALGATGEPAQDTFTVR</sequence>
<keyword evidence="2" id="KW-0812">Transmembrane</keyword>
<keyword evidence="4" id="KW-1185">Reference proteome</keyword>
<comment type="caution">
    <text evidence="3">The sequence shown here is derived from an EMBL/GenBank/DDBJ whole genome shotgun (WGS) entry which is preliminary data.</text>
</comment>
<dbReference type="RefSeq" id="WP_220481280.1">
    <property type="nucleotide sequence ID" value="NZ_JACGXA010000001.1"/>
</dbReference>
<dbReference type="Proteomes" id="UP000580910">
    <property type="component" value="Unassembled WGS sequence"/>
</dbReference>
<evidence type="ECO:0000256" key="2">
    <source>
        <dbReference type="SAM" id="Phobius"/>
    </source>
</evidence>
<evidence type="ECO:0000313" key="3">
    <source>
        <dbReference type="EMBL" id="MBA8802941.1"/>
    </source>
</evidence>
<organism evidence="3 4">
    <name type="scientific">Nocardioides ginsengisegetis</name>
    <dbReference type="NCBI Taxonomy" id="661491"/>
    <lineage>
        <taxon>Bacteria</taxon>
        <taxon>Bacillati</taxon>
        <taxon>Actinomycetota</taxon>
        <taxon>Actinomycetes</taxon>
        <taxon>Propionibacteriales</taxon>
        <taxon>Nocardioidaceae</taxon>
        <taxon>Nocardioides</taxon>
    </lineage>
</organism>
<feature type="transmembrane region" description="Helical" evidence="2">
    <location>
        <begin position="37"/>
        <end position="56"/>
    </location>
</feature>
<dbReference type="AlphaFoldDB" id="A0A7W3IYD8"/>